<dbReference type="RefSeq" id="WP_070249611.1">
    <property type="nucleotide sequence ID" value="NZ_LROM01000094.1"/>
</dbReference>
<dbReference type="PATRIC" id="fig|762836.4.peg.3523"/>
<organism evidence="1 2">
    <name type="scientific">Duganella phyllosphaerae</name>
    <dbReference type="NCBI Taxonomy" id="762836"/>
    <lineage>
        <taxon>Bacteria</taxon>
        <taxon>Pseudomonadati</taxon>
        <taxon>Pseudomonadota</taxon>
        <taxon>Betaproteobacteria</taxon>
        <taxon>Burkholderiales</taxon>
        <taxon>Oxalobacteraceae</taxon>
        <taxon>Telluria group</taxon>
        <taxon>Duganella</taxon>
    </lineage>
</organism>
<comment type="caution">
    <text evidence="1">The sequence shown here is derived from an EMBL/GenBank/DDBJ whole genome shotgun (WGS) entry which is preliminary data.</text>
</comment>
<reference evidence="2" key="1">
    <citation type="journal article" date="2016" name="Front. Microbiol.">
        <title>Molecular Keys to the Janthinobacterium and Duganella spp. Interaction with the Plant Pathogen Fusarium graminearum.</title>
        <authorList>
            <person name="Haack F.S."/>
            <person name="Poehlein A."/>
            <person name="Kroger C."/>
            <person name="Voigt C.A."/>
            <person name="Piepenbring M."/>
            <person name="Bode H.B."/>
            <person name="Daniel R."/>
            <person name="Schafer W."/>
            <person name="Streit W.R."/>
        </authorList>
    </citation>
    <scope>NUCLEOTIDE SEQUENCE [LARGE SCALE GENOMIC DNA]</scope>
    <source>
        <strain evidence="2">T54</strain>
    </source>
</reference>
<evidence type="ECO:0008006" key="3">
    <source>
        <dbReference type="Google" id="ProtNLM"/>
    </source>
</evidence>
<proteinExistence type="predicted"/>
<protein>
    <recommendedName>
        <fullName evidence="3">Ribosomal protein S3AE</fullName>
    </recommendedName>
</protein>
<evidence type="ECO:0000313" key="2">
    <source>
        <dbReference type="Proteomes" id="UP000175989"/>
    </source>
</evidence>
<keyword evidence="2" id="KW-1185">Reference proteome</keyword>
<gene>
    <name evidence="1" type="ORF">DUPY_34230</name>
</gene>
<evidence type="ECO:0000313" key="1">
    <source>
        <dbReference type="EMBL" id="OEZ97797.1"/>
    </source>
</evidence>
<dbReference type="AlphaFoldDB" id="A0A1E7WGW1"/>
<sequence length="143" mass="16189">MPPALPFPIRKECPPGACECRQGELLDAWERDPATDIRILRLTREEEKALVARIEAIDSYEALNRLEQRLYDLLGIRLTITPSANGVRTVRGLNIKLAEQQGLCRRTREILPAAVRRCLAEHPEIVYALLNARDLLADIPDQP</sequence>
<dbReference type="Proteomes" id="UP000175989">
    <property type="component" value="Unassembled WGS sequence"/>
</dbReference>
<dbReference type="OrthoDB" id="6120755at2"/>
<dbReference type="EMBL" id="LROM01000094">
    <property type="protein sequence ID" value="OEZ97797.1"/>
    <property type="molecule type" value="Genomic_DNA"/>
</dbReference>
<accession>A0A1E7WGW1</accession>
<name>A0A1E7WGW1_9BURK</name>